<evidence type="ECO:0000313" key="3">
    <source>
        <dbReference type="Proteomes" id="UP001358586"/>
    </source>
</evidence>
<keyword evidence="3" id="KW-1185">Reference proteome</keyword>
<dbReference type="InterPro" id="IPR000477">
    <property type="entry name" value="RT_dom"/>
</dbReference>
<dbReference type="Proteomes" id="UP001358586">
    <property type="component" value="Chromosome 11"/>
</dbReference>
<feature type="domain" description="Reverse transcriptase" evidence="1">
    <location>
        <begin position="13"/>
        <end position="110"/>
    </location>
</feature>
<reference evidence="2 3" key="1">
    <citation type="submission" date="2023-03" db="EMBL/GenBank/DDBJ databases">
        <title>WGS of Gossypium arboreum.</title>
        <authorList>
            <person name="Yu D."/>
        </authorList>
    </citation>
    <scope>NUCLEOTIDE SEQUENCE [LARGE SCALE GENOMIC DNA]</scope>
    <source>
        <tissue evidence="2">Leaf</tissue>
    </source>
</reference>
<evidence type="ECO:0000259" key="1">
    <source>
        <dbReference type="Pfam" id="PF00078"/>
    </source>
</evidence>
<gene>
    <name evidence="2" type="ORF">PVK06_041531</name>
</gene>
<protein>
    <recommendedName>
        <fullName evidence="1">Reverse transcriptase domain-containing protein</fullName>
    </recommendedName>
</protein>
<sequence length="350" mass="39574">MFIMGFGDKWRGWMMECISTARAVVIINGSSSKEFSFHRALPQGDPLSPFLFILVTEALHLALDSVVEMGLIKGFKNIISGLKFSHLQFADDTILFLKADDNKVSNMKYILRCFEIFSGVDSFYWKIGNGKSALFWWDNWCRDRPLKLIYPRLFHLAKSKDCTVAEVVCMLGNGSSSWNEYFTRPLLDREQGLCKELAERVNGTVLNLNIEDRLCWAKDKGGDFLVKKCTKLLMLDDGENNMFDCGAVIANNAKEAEIGAGKIALEVFLAMNWKPKDSLYIEIGSLVAFSWCVNKALRPWSLLSVFAEIEIAMLKVGNVVFSLADRKGNSMAFSLVMAGVNRMQIFKAWW</sequence>
<dbReference type="Pfam" id="PF00078">
    <property type="entry name" value="RVT_1"/>
    <property type="match status" value="1"/>
</dbReference>
<dbReference type="PANTHER" id="PTHR36617:SF5">
    <property type="entry name" value="OS05G0421675 PROTEIN"/>
    <property type="match status" value="1"/>
</dbReference>
<accession>A0ABR0N9B8</accession>
<evidence type="ECO:0000313" key="2">
    <source>
        <dbReference type="EMBL" id="KAK5786883.1"/>
    </source>
</evidence>
<comment type="caution">
    <text evidence="2">The sequence shown here is derived from an EMBL/GenBank/DDBJ whole genome shotgun (WGS) entry which is preliminary data.</text>
</comment>
<dbReference type="EMBL" id="JARKNE010000011">
    <property type="protein sequence ID" value="KAK5786883.1"/>
    <property type="molecule type" value="Genomic_DNA"/>
</dbReference>
<proteinExistence type="predicted"/>
<name>A0ABR0N9B8_GOSAR</name>
<dbReference type="PANTHER" id="PTHR36617">
    <property type="entry name" value="PROTEIN, PUTATIVE-RELATED"/>
    <property type="match status" value="1"/>
</dbReference>
<organism evidence="2 3">
    <name type="scientific">Gossypium arboreum</name>
    <name type="common">Tree cotton</name>
    <name type="synonym">Gossypium nanking</name>
    <dbReference type="NCBI Taxonomy" id="29729"/>
    <lineage>
        <taxon>Eukaryota</taxon>
        <taxon>Viridiplantae</taxon>
        <taxon>Streptophyta</taxon>
        <taxon>Embryophyta</taxon>
        <taxon>Tracheophyta</taxon>
        <taxon>Spermatophyta</taxon>
        <taxon>Magnoliopsida</taxon>
        <taxon>eudicotyledons</taxon>
        <taxon>Gunneridae</taxon>
        <taxon>Pentapetalae</taxon>
        <taxon>rosids</taxon>
        <taxon>malvids</taxon>
        <taxon>Malvales</taxon>
        <taxon>Malvaceae</taxon>
        <taxon>Malvoideae</taxon>
        <taxon>Gossypium</taxon>
    </lineage>
</organism>